<feature type="transmembrane region" description="Helical" evidence="8">
    <location>
        <begin position="43"/>
        <end position="65"/>
    </location>
</feature>
<dbReference type="KEGG" id="cbak:DA792_03310"/>
<organism evidence="11 12">
    <name type="scientific">Celeribacter baekdonensis</name>
    <dbReference type="NCBI Taxonomy" id="875171"/>
    <lineage>
        <taxon>Bacteria</taxon>
        <taxon>Pseudomonadati</taxon>
        <taxon>Pseudomonadota</taxon>
        <taxon>Alphaproteobacteria</taxon>
        <taxon>Rhodobacterales</taxon>
        <taxon>Roseobacteraceae</taxon>
        <taxon>Celeribacter</taxon>
    </lineage>
</organism>
<name>A0A2R4M811_9RHOB</name>
<dbReference type="Pfam" id="PF07690">
    <property type="entry name" value="MFS_1"/>
    <property type="match status" value="1"/>
</dbReference>
<dbReference type="AlphaFoldDB" id="A0A2R4M811"/>
<dbReference type="CDD" id="cd17388">
    <property type="entry name" value="MFS_TetA"/>
    <property type="match status" value="1"/>
</dbReference>
<keyword evidence="4" id="KW-0813">Transport</keyword>
<accession>A0A2R4M811</accession>
<dbReference type="Proteomes" id="UP000241447">
    <property type="component" value="Chromosome"/>
</dbReference>
<evidence type="ECO:0000313" key="10">
    <source>
        <dbReference type="EMBL" id="AVW90228.1"/>
    </source>
</evidence>
<dbReference type="PANTHER" id="PTHR23504:SF15">
    <property type="entry name" value="MAJOR FACILITATOR SUPERFAMILY (MFS) PROFILE DOMAIN-CONTAINING PROTEIN"/>
    <property type="match status" value="1"/>
</dbReference>
<evidence type="ECO:0000256" key="5">
    <source>
        <dbReference type="ARBA" id="ARBA00022692"/>
    </source>
</evidence>
<dbReference type="GO" id="GO:0022857">
    <property type="term" value="F:transmembrane transporter activity"/>
    <property type="evidence" value="ECO:0007669"/>
    <property type="project" value="InterPro"/>
</dbReference>
<comment type="subcellular location">
    <subcellularLocation>
        <location evidence="2">Membrane</location>
        <topology evidence="2">Multi-pass membrane protein</topology>
    </subcellularLocation>
</comment>
<protein>
    <submittedName>
        <fullName evidence="11">Tetracycline resistance MFS efflux pump</fullName>
    </submittedName>
</protein>
<dbReference type="InterPro" id="IPR001958">
    <property type="entry name" value="Tet-R_TetA/multi-R_MdtG-like"/>
</dbReference>
<dbReference type="PROSITE" id="PS50850">
    <property type="entry name" value="MFS"/>
    <property type="match status" value="1"/>
</dbReference>
<dbReference type="PROSITE" id="PS00216">
    <property type="entry name" value="SUGAR_TRANSPORT_1"/>
    <property type="match status" value="1"/>
</dbReference>
<feature type="transmembrane region" description="Helical" evidence="8">
    <location>
        <begin position="135"/>
        <end position="159"/>
    </location>
</feature>
<dbReference type="SUPFAM" id="SSF103473">
    <property type="entry name" value="MFS general substrate transporter"/>
    <property type="match status" value="1"/>
</dbReference>
<dbReference type="GO" id="GO:0016020">
    <property type="term" value="C:membrane"/>
    <property type="evidence" value="ECO:0007669"/>
    <property type="project" value="UniProtKB-SubCell"/>
</dbReference>
<comment type="function">
    <text evidence="1">Resistance to tetracycline by an active tetracycline efflux. This is an energy-dependent process that decreases the accumulation of the antibiotic in whole cells. This protein functions as a metal-tetracycline/H(+) antiporter.</text>
</comment>
<feature type="domain" description="Major facilitator superfamily (MFS) profile" evidence="9">
    <location>
        <begin position="6"/>
        <end position="401"/>
    </location>
</feature>
<evidence type="ECO:0000313" key="11">
    <source>
        <dbReference type="EMBL" id="AVW93278.1"/>
    </source>
</evidence>
<gene>
    <name evidence="10" type="ORF">DA792_03310</name>
    <name evidence="11" type="ORF">DA792_21155</name>
</gene>
<feature type="transmembrane region" description="Helical" evidence="8">
    <location>
        <begin position="305"/>
        <end position="323"/>
    </location>
</feature>
<evidence type="ECO:0000256" key="4">
    <source>
        <dbReference type="ARBA" id="ARBA00022448"/>
    </source>
</evidence>
<dbReference type="InterPro" id="IPR005829">
    <property type="entry name" value="Sugar_transporter_CS"/>
</dbReference>
<evidence type="ECO:0000256" key="7">
    <source>
        <dbReference type="ARBA" id="ARBA00023136"/>
    </source>
</evidence>
<feature type="transmembrane region" description="Helical" evidence="8">
    <location>
        <begin position="106"/>
        <end position="123"/>
    </location>
</feature>
<evidence type="ECO:0000259" key="9">
    <source>
        <dbReference type="PROSITE" id="PS50850"/>
    </source>
</evidence>
<dbReference type="EMBL" id="CP028475">
    <property type="protein sequence ID" value="AVW90228.1"/>
    <property type="molecule type" value="Genomic_DNA"/>
</dbReference>
<dbReference type="OrthoDB" id="9764259at2"/>
<evidence type="ECO:0000256" key="6">
    <source>
        <dbReference type="ARBA" id="ARBA00022989"/>
    </source>
</evidence>
<feature type="transmembrane region" description="Helical" evidence="8">
    <location>
        <begin position="7"/>
        <end position="28"/>
    </location>
</feature>
<evidence type="ECO:0000313" key="12">
    <source>
        <dbReference type="Proteomes" id="UP000241447"/>
    </source>
</evidence>
<feature type="transmembrane region" description="Helical" evidence="8">
    <location>
        <begin position="77"/>
        <end position="100"/>
    </location>
</feature>
<dbReference type="InterPro" id="IPR020846">
    <property type="entry name" value="MFS_dom"/>
</dbReference>
<evidence type="ECO:0000256" key="8">
    <source>
        <dbReference type="SAM" id="Phobius"/>
    </source>
</evidence>
<feature type="transmembrane region" description="Helical" evidence="8">
    <location>
        <begin position="165"/>
        <end position="183"/>
    </location>
</feature>
<comment type="similarity">
    <text evidence="3">Belongs to the major facilitator superfamily. TCR/Tet family.</text>
</comment>
<dbReference type="KEGG" id="cbak:DA792_21155"/>
<feature type="transmembrane region" description="Helical" evidence="8">
    <location>
        <begin position="282"/>
        <end position="299"/>
    </location>
</feature>
<dbReference type="RefSeq" id="WP_107718065.1">
    <property type="nucleotide sequence ID" value="NZ_CP028475.1"/>
</dbReference>
<dbReference type="PRINTS" id="PR01035">
    <property type="entry name" value="TCRTETA"/>
</dbReference>
<evidence type="ECO:0000256" key="3">
    <source>
        <dbReference type="ARBA" id="ARBA00007520"/>
    </source>
</evidence>
<feature type="transmembrane region" description="Helical" evidence="8">
    <location>
        <begin position="377"/>
        <end position="396"/>
    </location>
</feature>
<evidence type="ECO:0000256" key="2">
    <source>
        <dbReference type="ARBA" id="ARBA00004141"/>
    </source>
</evidence>
<reference evidence="11 12" key="1">
    <citation type="submission" date="2018-03" db="EMBL/GenBank/DDBJ databases">
        <title>The Complete Genome of Celeribacter baekdonensis strain LH4, a Thiosulfate-Oxidizing Alphaproteobacterium Isolated from Gulf of Mexico Continental Slope Sediments.</title>
        <authorList>
            <person name="Flood B.E."/>
            <person name="Bailey J.V."/>
            <person name="Leprich D."/>
        </authorList>
    </citation>
    <scope>NUCLEOTIDE SEQUENCE [LARGE SCALE GENOMIC DNA]</scope>
    <source>
        <strain evidence="11 12">LH4</strain>
    </source>
</reference>
<evidence type="ECO:0000256" key="1">
    <source>
        <dbReference type="ARBA" id="ARBA00003279"/>
    </source>
</evidence>
<proteinExistence type="inferred from homology"/>
<keyword evidence="6 8" id="KW-1133">Transmembrane helix</keyword>
<feature type="transmembrane region" description="Helical" evidence="8">
    <location>
        <begin position="343"/>
        <end position="365"/>
    </location>
</feature>
<feature type="transmembrane region" description="Helical" evidence="8">
    <location>
        <begin position="250"/>
        <end position="270"/>
    </location>
</feature>
<sequence>MLRHLPILFIVFTVLIDGIGIGLIFPVMPDLIRDVTGRALADAALWGGVLATGYAMMQFLFGPAVGNLSDRFGRKPVLISALFVMMLDYLVMAVAHTIWLLLIGRLIAGLSAATHATAAAYMADISAPEDREKRFGLVHAAMGVGFAVGPMIGGLLAGIDTRAPFYVAAGIAGLNMIFGLLVMPESLPRDKRRPFHWRRANPFAAFRAIGSLSGVKPLLMVFGLYEMAYFVYPAIWSFYGVEKFGFDARMIGLTLFAFGLSMGLAQSVLIGPLVSRFGAYRVTMGGILADIVVFATLGVTSSVPLVWIVTVLSGISSVTIPALQGTMSRATPDTQQGELQGVIGSIAAIATILSPLIMTETFAIFSRPGTAHYLPGAPFLLSMGIVIVAGVVLWHWRVRQDAA</sequence>
<keyword evidence="5 8" id="KW-0812">Transmembrane</keyword>
<dbReference type="InterPro" id="IPR036259">
    <property type="entry name" value="MFS_trans_sf"/>
</dbReference>
<feature type="transmembrane region" description="Helical" evidence="8">
    <location>
        <begin position="204"/>
        <end position="230"/>
    </location>
</feature>
<dbReference type="InterPro" id="IPR011701">
    <property type="entry name" value="MFS"/>
</dbReference>
<keyword evidence="7 8" id="KW-0472">Membrane</keyword>
<dbReference type="Gene3D" id="1.20.1250.20">
    <property type="entry name" value="MFS general substrate transporter like domains"/>
    <property type="match status" value="1"/>
</dbReference>
<dbReference type="PANTHER" id="PTHR23504">
    <property type="entry name" value="MAJOR FACILITATOR SUPERFAMILY DOMAIN-CONTAINING PROTEIN 10"/>
    <property type="match status" value="1"/>
</dbReference>
<dbReference type="EMBL" id="CP028475">
    <property type="protein sequence ID" value="AVW93278.1"/>
    <property type="molecule type" value="Genomic_DNA"/>
</dbReference>